<dbReference type="EMBL" id="OBEL01000001">
    <property type="protein sequence ID" value="SNZ05987.1"/>
    <property type="molecule type" value="Genomic_DNA"/>
</dbReference>
<dbReference type="InterPro" id="IPR015864">
    <property type="entry name" value="FAD_synthase"/>
</dbReference>
<dbReference type="NCBIfam" id="TIGR00083">
    <property type="entry name" value="ribF"/>
    <property type="match status" value="1"/>
</dbReference>
<protein>
    <recommendedName>
        <fullName evidence="15">Riboflavin biosynthesis protein</fullName>
    </recommendedName>
    <domain>
        <recommendedName>
            <fullName evidence="15">Riboflavin kinase</fullName>
            <ecNumber evidence="15">2.7.1.26</ecNumber>
        </recommendedName>
        <alternativeName>
            <fullName evidence="15">Flavokinase</fullName>
        </alternativeName>
    </domain>
    <domain>
        <recommendedName>
            <fullName evidence="15">FMN adenylyltransferase</fullName>
            <ecNumber evidence="15">2.7.7.2</ecNumber>
        </recommendedName>
        <alternativeName>
            <fullName evidence="15">FAD pyrophosphorylase</fullName>
        </alternativeName>
        <alternativeName>
            <fullName evidence="15">FAD synthase</fullName>
        </alternativeName>
    </domain>
</protein>
<dbReference type="Gene3D" id="3.40.50.620">
    <property type="entry name" value="HUPs"/>
    <property type="match status" value="1"/>
</dbReference>
<accession>A0A285NAN3</accession>
<dbReference type="SMART" id="SM00904">
    <property type="entry name" value="Flavokinase"/>
    <property type="match status" value="1"/>
</dbReference>
<comment type="catalytic activity">
    <reaction evidence="14 15">
        <text>FMN + ATP + H(+) = FAD + diphosphate</text>
        <dbReference type="Rhea" id="RHEA:17237"/>
        <dbReference type="ChEBI" id="CHEBI:15378"/>
        <dbReference type="ChEBI" id="CHEBI:30616"/>
        <dbReference type="ChEBI" id="CHEBI:33019"/>
        <dbReference type="ChEBI" id="CHEBI:57692"/>
        <dbReference type="ChEBI" id="CHEBI:58210"/>
        <dbReference type="EC" id="2.7.7.2"/>
    </reaction>
</comment>
<evidence type="ECO:0000256" key="5">
    <source>
        <dbReference type="ARBA" id="ARBA00022643"/>
    </source>
</evidence>
<dbReference type="InterPro" id="IPR015865">
    <property type="entry name" value="Riboflavin_kinase_bac/euk"/>
</dbReference>
<comment type="similarity">
    <text evidence="15">Belongs to the ribF family.</text>
</comment>
<evidence type="ECO:0000256" key="14">
    <source>
        <dbReference type="ARBA" id="ARBA00049494"/>
    </source>
</evidence>
<keyword evidence="18" id="KW-1185">Reference proteome</keyword>
<comment type="catalytic activity">
    <reaction evidence="13 15">
        <text>riboflavin + ATP = FMN + ADP + H(+)</text>
        <dbReference type="Rhea" id="RHEA:14357"/>
        <dbReference type="ChEBI" id="CHEBI:15378"/>
        <dbReference type="ChEBI" id="CHEBI:30616"/>
        <dbReference type="ChEBI" id="CHEBI:57986"/>
        <dbReference type="ChEBI" id="CHEBI:58210"/>
        <dbReference type="ChEBI" id="CHEBI:456216"/>
        <dbReference type="EC" id="2.7.1.26"/>
    </reaction>
</comment>
<dbReference type="Pfam" id="PF01687">
    <property type="entry name" value="Flavokinase"/>
    <property type="match status" value="1"/>
</dbReference>
<dbReference type="GO" id="GO:0005524">
    <property type="term" value="F:ATP binding"/>
    <property type="evidence" value="ECO:0007669"/>
    <property type="project" value="UniProtKB-UniRule"/>
</dbReference>
<dbReference type="NCBIfam" id="NF004160">
    <property type="entry name" value="PRK05627.1-3"/>
    <property type="match status" value="1"/>
</dbReference>
<name>A0A285NAN3_9HYPH</name>
<evidence type="ECO:0000256" key="9">
    <source>
        <dbReference type="ARBA" id="ARBA00022777"/>
    </source>
</evidence>
<keyword evidence="8 15" id="KW-0547">Nucleotide-binding</keyword>
<dbReference type="UniPathway" id="UPA00276">
    <property type="reaction ID" value="UER00406"/>
</dbReference>
<comment type="pathway">
    <text evidence="2 15">Cofactor biosynthesis; FAD biosynthesis; FAD from FMN: step 1/1.</text>
</comment>
<keyword evidence="4 15" id="KW-0285">Flavoprotein</keyword>
<dbReference type="SUPFAM" id="SSF52374">
    <property type="entry name" value="Nucleotidylyl transferase"/>
    <property type="match status" value="1"/>
</dbReference>
<feature type="domain" description="Riboflavin kinase" evidence="16">
    <location>
        <begin position="191"/>
        <end position="315"/>
    </location>
</feature>
<evidence type="ECO:0000256" key="6">
    <source>
        <dbReference type="ARBA" id="ARBA00022679"/>
    </source>
</evidence>
<dbReference type="UniPathway" id="UPA00277">
    <property type="reaction ID" value="UER00407"/>
</dbReference>
<keyword evidence="7 15" id="KW-0548">Nucleotidyltransferase</keyword>
<evidence type="ECO:0000259" key="16">
    <source>
        <dbReference type="SMART" id="SM00904"/>
    </source>
</evidence>
<dbReference type="InterPro" id="IPR023465">
    <property type="entry name" value="Riboflavin_kinase_dom_sf"/>
</dbReference>
<dbReference type="CDD" id="cd02064">
    <property type="entry name" value="FAD_synthetase_N"/>
    <property type="match status" value="1"/>
</dbReference>
<dbReference type="PANTHER" id="PTHR22749">
    <property type="entry name" value="RIBOFLAVIN KINASE/FMN ADENYLYLTRANSFERASE"/>
    <property type="match status" value="1"/>
</dbReference>
<dbReference type="InterPro" id="IPR014729">
    <property type="entry name" value="Rossmann-like_a/b/a_fold"/>
</dbReference>
<dbReference type="Proteomes" id="UP000219439">
    <property type="component" value="Unassembled WGS sequence"/>
</dbReference>
<dbReference type="PIRSF" id="PIRSF004491">
    <property type="entry name" value="FAD_Synth"/>
    <property type="match status" value="1"/>
</dbReference>
<evidence type="ECO:0000256" key="11">
    <source>
        <dbReference type="ARBA" id="ARBA00022840"/>
    </source>
</evidence>
<evidence type="ECO:0000256" key="3">
    <source>
        <dbReference type="ARBA" id="ARBA00005201"/>
    </source>
</evidence>
<dbReference type="EC" id="2.7.1.26" evidence="15"/>
<dbReference type="EC" id="2.7.7.2" evidence="15"/>
<comment type="pathway">
    <text evidence="3 15">Cofactor biosynthesis; FMN biosynthesis; FMN from riboflavin (ATP route): step 1/1.</text>
</comment>
<dbReference type="Pfam" id="PF06574">
    <property type="entry name" value="FAD_syn"/>
    <property type="match status" value="1"/>
</dbReference>
<gene>
    <name evidence="17" type="ORF">SAMN06265368_0257</name>
</gene>
<dbReference type="AlphaFoldDB" id="A0A285NAN3"/>
<evidence type="ECO:0000256" key="4">
    <source>
        <dbReference type="ARBA" id="ARBA00022630"/>
    </source>
</evidence>
<evidence type="ECO:0000256" key="12">
    <source>
        <dbReference type="ARBA" id="ARBA00023268"/>
    </source>
</evidence>
<dbReference type="SUPFAM" id="SSF82114">
    <property type="entry name" value="Riboflavin kinase-like"/>
    <property type="match status" value="1"/>
</dbReference>
<dbReference type="GO" id="GO:0003919">
    <property type="term" value="F:FMN adenylyltransferase activity"/>
    <property type="evidence" value="ECO:0007669"/>
    <property type="project" value="UniProtKB-UniRule"/>
</dbReference>
<proteinExistence type="inferred from homology"/>
<comment type="function">
    <text evidence="1">Catalyzes the phosphorylation of riboflavin to FMN followed by the adenylation of FMN to FAD.</text>
</comment>
<keyword evidence="5 15" id="KW-0288">FMN</keyword>
<dbReference type="InterPro" id="IPR023468">
    <property type="entry name" value="Riboflavin_kinase"/>
</dbReference>
<keyword evidence="6 15" id="KW-0808">Transferase</keyword>
<evidence type="ECO:0000313" key="18">
    <source>
        <dbReference type="Proteomes" id="UP000219439"/>
    </source>
</evidence>
<evidence type="ECO:0000256" key="7">
    <source>
        <dbReference type="ARBA" id="ARBA00022695"/>
    </source>
</evidence>
<reference evidence="17 18" key="1">
    <citation type="submission" date="2017-09" db="EMBL/GenBank/DDBJ databases">
        <authorList>
            <person name="Ehlers B."/>
            <person name="Leendertz F.H."/>
        </authorList>
    </citation>
    <scope>NUCLEOTIDE SEQUENCE [LARGE SCALE GENOMIC DNA]</scope>
    <source>
        <strain evidence="17 18">DSM 18289</strain>
    </source>
</reference>
<dbReference type="InterPro" id="IPR002606">
    <property type="entry name" value="Riboflavin_kinase_bac"/>
</dbReference>
<keyword evidence="11 15" id="KW-0067">ATP-binding</keyword>
<evidence type="ECO:0000256" key="15">
    <source>
        <dbReference type="PIRNR" id="PIRNR004491"/>
    </source>
</evidence>
<dbReference type="GO" id="GO:0008531">
    <property type="term" value="F:riboflavin kinase activity"/>
    <property type="evidence" value="ECO:0007669"/>
    <property type="project" value="UniProtKB-UniRule"/>
</dbReference>
<dbReference type="GO" id="GO:0009398">
    <property type="term" value="P:FMN biosynthetic process"/>
    <property type="evidence" value="ECO:0007669"/>
    <property type="project" value="UniProtKB-UniRule"/>
</dbReference>
<keyword evidence="9 15" id="KW-0418">Kinase</keyword>
<dbReference type="PANTHER" id="PTHR22749:SF6">
    <property type="entry name" value="RIBOFLAVIN KINASE"/>
    <property type="match status" value="1"/>
</dbReference>
<evidence type="ECO:0000256" key="13">
    <source>
        <dbReference type="ARBA" id="ARBA00047880"/>
    </source>
</evidence>
<dbReference type="FunFam" id="3.40.50.620:FF:000021">
    <property type="entry name" value="Riboflavin biosynthesis protein"/>
    <property type="match status" value="1"/>
</dbReference>
<dbReference type="OrthoDB" id="9803667at2"/>
<evidence type="ECO:0000313" key="17">
    <source>
        <dbReference type="EMBL" id="SNZ05987.1"/>
    </source>
</evidence>
<evidence type="ECO:0000256" key="10">
    <source>
        <dbReference type="ARBA" id="ARBA00022827"/>
    </source>
</evidence>
<organism evidence="17 18">
    <name type="scientific">Cohaesibacter gelatinilyticus</name>
    <dbReference type="NCBI Taxonomy" id="372072"/>
    <lineage>
        <taxon>Bacteria</taxon>
        <taxon>Pseudomonadati</taxon>
        <taxon>Pseudomonadota</taxon>
        <taxon>Alphaproteobacteria</taxon>
        <taxon>Hyphomicrobiales</taxon>
        <taxon>Cohaesibacteraceae</taxon>
    </lineage>
</organism>
<keyword evidence="12" id="KW-0511">Multifunctional enzyme</keyword>
<sequence length="334" mass="37083">MASAHTFVDLKQPVFPLPDSVRGGVVAIGNFDGMHKGHQAVLEDALVEARKLGVKAIMLTFEPHPRSVFRPDNPVFRLTPHDEKALLAEALGFDGMISLHFTKEFASQSAESFIEDMLIKALDAREVISGYDFHFGKDRKGSPDFLREQGHKHGFGVKIVDMKADRTGDAVSSTRIRQALEDGATHPANRLLGYRYFFTSTVVHGEKNGRKLGYPTANLKLADNSRLKEGVYAVRLMRSNGQVHDGVASYGRRPTFDNGAPIFEVHVFDFEDDLYDESVRVALYHYLRGEEKFDSLDTLILQMDEDSAQARAILSDAAALSPLETTLWGGISND</sequence>
<evidence type="ECO:0000256" key="1">
    <source>
        <dbReference type="ARBA" id="ARBA00002121"/>
    </source>
</evidence>
<evidence type="ECO:0000256" key="8">
    <source>
        <dbReference type="ARBA" id="ARBA00022741"/>
    </source>
</evidence>
<dbReference type="FunFam" id="2.40.30.30:FF:000003">
    <property type="entry name" value="Riboflavin biosynthesis protein"/>
    <property type="match status" value="1"/>
</dbReference>
<dbReference type="RefSeq" id="WP_097151601.1">
    <property type="nucleotide sequence ID" value="NZ_OBEL01000001.1"/>
</dbReference>
<dbReference type="Gene3D" id="2.40.30.30">
    <property type="entry name" value="Riboflavin kinase-like"/>
    <property type="match status" value="1"/>
</dbReference>
<dbReference type="GO" id="GO:0006747">
    <property type="term" value="P:FAD biosynthetic process"/>
    <property type="evidence" value="ECO:0007669"/>
    <property type="project" value="UniProtKB-UniRule"/>
</dbReference>
<evidence type="ECO:0000256" key="2">
    <source>
        <dbReference type="ARBA" id="ARBA00004726"/>
    </source>
</evidence>
<dbReference type="GO" id="GO:0009231">
    <property type="term" value="P:riboflavin biosynthetic process"/>
    <property type="evidence" value="ECO:0007669"/>
    <property type="project" value="InterPro"/>
</dbReference>
<keyword evidence="10 15" id="KW-0274">FAD</keyword>